<dbReference type="Proteomes" id="UP001159363">
    <property type="component" value="Chromosome 3"/>
</dbReference>
<evidence type="ECO:0000256" key="1">
    <source>
        <dbReference type="SAM" id="Phobius"/>
    </source>
</evidence>
<keyword evidence="1" id="KW-0472">Membrane</keyword>
<keyword evidence="3" id="KW-1185">Reference proteome</keyword>
<organism evidence="2 3">
    <name type="scientific">Dryococelus australis</name>
    <dbReference type="NCBI Taxonomy" id="614101"/>
    <lineage>
        <taxon>Eukaryota</taxon>
        <taxon>Metazoa</taxon>
        <taxon>Ecdysozoa</taxon>
        <taxon>Arthropoda</taxon>
        <taxon>Hexapoda</taxon>
        <taxon>Insecta</taxon>
        <taxon>Pterygota</taxon>
        <taxon>Neoptera</taxon>
        <taxon>Polyneoptera</taxon>
        <taxon>Phasmatodea</taxon>
        <taxon>Verophasmatodea</taxon>
        <taxon>Anareolatae</taxon>
        <taxon>Phasmatidae</taxon>
        <taxon>Eurycanthinae</taxon>
        <taxon>Dryococelus</taxon>
    </lineage>
</organism>
<sequence length="89" mass="10903">MFRGDELDKEEDLIAGVTCVLASHFLWSVWVYPINQLRRVHDEFHQLMPQLLEDENHFLMYYRMLKDQFFFILNLISSELEKYNTQMRD</sequence>
<evidence type="ECO:0000313" key="2">
    <source>
        <dbReference type="EMBL" id="KAJ8889529.1"/>
    </source>
</evidence>
<dbReference type="EMBL" id="JARBHB010000003">
    <property type="protein sequence ID" value="KAJ8889529.1"/>
    <property type="molecule type" value="Genomic_DNA"/>
</dbReference>
<keyword evidence="1" id="KW-0812">Transmembrane</keyword>
<name>A0ABQ9HYS5_9NEOP</name>
<evidence type="ECO:0000313" key="3">
    <source>
        <dbReference type="Proteomes" id="UP001159363"/>
    </source>
</evidence>
<keyword evidence="1" id="KW-1133">Transmembrane helix</keyword>
<protein>
    <submittedName>
        <fullName evidence="2">Uncharacterized protein</fullName>
    </submittedName>
</protein>
<comment type="caution">
    <text evidence="2">The sequence shown here is derived from an EMBL/GenBank/DDBJ whole genome shotgun (WGS) entry which is preliminary data.</text>
</comment>
<proteinExistence type="predicted"/>
<accession>A0ABQ9HYS5</accession>
<feature type="transmembrane region" description="Helical" evidence="1">
    <location>
        <begin position="13"/>
        <end position="32"/>
    </location>
</feature>
<gene>
    <name evidence="2" type="ORF">PR048_009028</name>
</gene>
<reference evidence="2 3" key="1">
    <citation type="submission" date="2023-02" db="EMBL/GenBank/DDBJ databases">
        <title>LHISI_Scaffold_Assembly.</title>
        <authorList>
            <person name="Stuart O.P."/>
            <person name="Cleave R."/>
            <person name="Magrath M.J.L."/>
            <person name="Mikheyev A.S."/>
        </authorList>
    </citation>
    <scope>NUCLEOTIDE SEQUENCE [LARGE SCALE GENOMIC DNA]</scope>
    <source>
        <strain evidence="2">Daus_M_001</strain>
        <tissue evidence="2">Leg muscle</tissue>
    </source>
</reference>